<feature type="region of interest" description="Disordered" evidence="1">
    <location>
        <begin position="539"/>
        <end position="565"/>
    </location>
</feature>
<evidence type="ECO:0000313" key="3">
    <source>
        <dbReference type="Proteomes" id="UP000289152"/>
    </source>
</evidence>
<evidence type="ECO:0000313" key="2">
    <source>
        <dbReference type="EMBL" id="RXK38895.1"/>
    </source>
</evidence>
<dbReference type="PANTHER" id="PTHR38701:SF1">
    <property type="entry name" value="UP-REGULATED DURING SEPTATION PROTEIN 1 DOMAIN-CONTAINING PROTEIN"/>
    <property type="match status" value="1"/>
</dbReference>
<sequence length="565" mass="60128">MTEPLKPRPRVSDHTSVPVVPVCSQTVSTESSPSQVTGQVIHSLSSPSPTSQPLTPLSQPRPRAKIDLSSLGLGPTKPSRPNLRNHASTSSLRSPVVHSSADQGAPPVPALPSAHVRSRTVVTSTANSASASLSGRSSPFKRDASSSPLKQETINPVTRVRSNTLSKGNQASTSSTSKSNTENISTQPPRNASRSRPATGDTTRARVRPGPSTPSPSEPITSSRSLPGAANSPLLSPPLNGPVARSPSPTKSLLSEITSRSAKSSPRTTFTSLSSDPLMNMASAHHKQHPTCPVTPLADASPQLSVGTKHRKMPVNPAVHHPPHFPLPPHSPQLRLVDLPLLTPFQTPTDWNKSLPPAAGSASGSELGYRSAVVEVQQVSIDDDTSSAISDELENPDVNVVLNAEVDEAKINRKIADLEISNASLLAINKSLEATKARQRAEILKLRRALRDSLGGPPIPSLPSSPNITESHPSIMSIVADEEGNDSFDNDMVDPQIEARWERIISMVDGMKQRGQRAVERGKEEVRIAGQRVLGWVEVNEEGSPVGDTGTPEPEPETNRNVEEK</sequence>
<feature type="compositionally biased region" description="Low complexity" evidence="1">
    <location>
        <begin position="218"/>
        <end position="234"/>
    </location>
</feature>
<feature type="compositionally biased region" description="Polar residues" evidence="1">
    <location>
        <begin position="24"/>
        <end position="42"/>
    </location>
</feature>
<feature type="compositionally biased region" description="Low complexity" evidence="1">
    <location>
        <begin position="113"/>
        <end position="138"/>
    </location>
</feature>
<dbReference type="PANTHER" id="PTHR38701">
    <property type="entry name" value="CHROMOSOME 8, WHOLE GENOME SHOTGUN SEQUENCE"/>
    <property type="match status" value="1"/>
</dbReference>
<reference evidence="2 3" key="1">
    <citation type="submission" date="2016-06" db="EMBL/GenBank/DDBJ databases">
        <title>Evolution of pathogenesis and genome organization in the Tremellales.</title>
        <authorList>
            <person name="Cuomo C."/>
            <person name="Litvintseva A."/>
            <person name="Heitman J."/>
            <person name="Chen Y."/>
            <person name="Sun S."/>
            <person name="Springer D."/>
            <person name="Dromer F."/>
            <person name="Young S."/>
            <person name="Zeng Q."/>
            <person name="Chapman S."/>
            <person name="Gujja S."/>
            <person name="Saif S."/>
            <person name="Birren B."/>
        </authorList>
    </citation>
    <scope>NUCLEOTIDE SEQUENCE [LARGE SCALE GENOMIC DNA]</scope>
    <source>
        <strain evidence="2 3">ATCC 28783</strain>
    </source>
</reference>
<comment type="caution">
    <text evidence="2">The sequence shown here is derived from an EMBL/GenBank/DDBJ whole genome shotgun (WGS) entry which is preliminary data.</text>
</comment>
<dbReference type="AlphaFoldDB" id="A0A4Q1BM55"/>
<organism evidence="2 3">
    <name type="scientific">Tremella mesenterica</name>
    <name type="common">Jelly fungus</name>
    <dbReference type="NCBI Taxonomy" id="5217"/>
    <lineage>
        <taxon>Eukaryota</taxon>
        <taxon>Fungi</taxon>
        <taxon>Dikarya</taxon>
        <taxon>Basidiomycota</taxon>
        <taxon>Agaricomycotina</taxon>
        <taxon>Tremellomycetes</taxon>
        <taxon>Tremellales</taxon>
        <taxon>Tremellaceae</taxon>
        <taxon>Tremella</taxon>
    </lineage>
</organism>
<dbReference type="InParanoid" id="A0A4Q1BM55"/>
<protein>
    <submittedName>
        <fullName evidence="2">Uncharacterized protein</fullName>
    </submittedName>
</protein>
<feature type="compositionally biased region" description="Polar residues" evidence="1">
    <location>
        <begin position="187"/>
        <end position="202"/>
    </location>
</feature>
<feature type="compositionally biased region" description="Polar residues" evidence="1">
    <location>
        <begin position="247"/>
        <end position="275"/>
    </location>
</feature>
<keyword evidence="3" id="KW-1185">Reference proteome</keyword>
<dbReference type="Proteomes" id="UP000289152">
    <property type="component" value="Unassembled WGS sequence"/>
</dbReference>
<accession>A0A4Q1BM55</accession>
<dbReference type="OrthoDB" id="2555519at2759"/>
<feature type="region of interest" description="Disordered" evidence="1">
    <location>
        <begin position="24"/>
        <end position="275"/>
    </location>
</feature>
<feature type="compositionally biased region" description="Polar residues" evidence="1">
    <location>
        <begin position="145"/>
        <end position="171"/>
    </location>
</feature>
<name>A0A4Q1BM55_TREME</name>
<gene>
    <name evidence="2" type="ORF">M231_03844</name>
</gene>
<feature type="compositionally biased region" description="Low complexity" evidence="1">
    <location>
        <begin position="43"/>
        <end position="60"/>
    </location>
</feature>
<dbReference type="EMBL" id="SDIL01000040">
    <property type="protein sequence ID" value="RXK38895.1"/>
    <property type="molecule type" value="Genomic_DNA"/>
</dbReference>
<evidence type="ECO:0000256" key="1">
    <source>
        <dbReference type="SAM" id="MobiDB-lite"/>
    </source>
</evidence>
<proteinExistence type="predicted"/>
<feature type="compositionally biased region" description="Low complexity" evidence="1">
    <location>
        <begin position="172"/>
        <end position="186"/>
    </location>
</feature>